<dbReference type="InterPro" id="IPR002818">
    <property type="entry name" value="DJ-1/PfpI"/>
</dbReference>
<feature type="domain" description="DJ-1/PfpI" evidence="6">
    <location>
        <begin position="86"/>
        <end position="226"/>
    </location>
</feature>
<gene>
    <name evidence="7" type="ORF">SPPG_05672</name>
</gene>
<dbReference type="Gene3D" id="3.40.50.880">
    <property type="match status" value="1"/>
</dbReference>
<proteinExistence type="inferred from homology"/>
<dbReference type="OrthoDB" id="543156at2759"/>
<dbReference type="OMA" id="FGPMYDL"/>
<comment type="similarity">
    <text evidence="4">Belongs to the peptidase C56 family. HSP31-like subfamily.</text>
</comment>
<evidence type="ECO:0000256" key="2">
    <source>
        <dbReference type="ARBA" id="ARBA00023016"/>
    </source>
</evidence>
<evidence type="ECO:0000256" key="5">
    <source>
        <dbReference type="ARBA" id="ARBA00048082"/>
    </source>
</evidence>
<evidence type="ECO:0000313" key="7">
    <source>
        <dbReference type="EMBL" id="KNC99431.1"/>
    </source>
</evidence>
<evidence type="ECO:0000313" key="8">
    <source>
        <dbReference type="Proteomes" id="UP000053201"/>
    </source>
</evidence>
<dbReference type="EMBL" id="KQ257458">
    <property type="protein sequence ID" value="KNC99431.1"/>
    <property type="molecule type" value="Genomic_DNA"/>
</dbReference>
<dbReference type="PANTHER" id="PTHR48094:SF11">
    <property type="entry name" value="GLUTATHIONE-INDEPENDENT GLYOXALASE HSP31-RELATED"/>
    <property type="match status" value="1"/>
</dbReference>
<keyword evidence="2" id="KW-0346">Stress response</keyword>
<dbReference type="STRING" id="645134.A0A0L0HEH6"/>
<name>A0A0L0HEH6_SPIPD</name>
<protein>
    <recommendedName>
        <fullName evidence="1">D-lactate dehydratase</fullName>
        <ecNumber evidence="1">4.2.1.130</ecNumber>
    </recommendedName>
</protein>
<dbReference type="VEuPathDB" id="FungiDB:SPPG_05672"/>
<dbReference type="eggNOG" id="ENOG502RZ3Y">
    <property type="taxonomic scope" value="Eukaryota"/>
</dbReference>
<organism evidence="7 8">
    <name type="scientific">Spizellomyces punctatus (strain DAOM BR117)</name>
    <dbReference type="NCBI Taxonomy" id="645134"/>
    <lineage>
        <taxon>Eukaryota</taxon>
        <taxon>Fungi</taxon>
        <taxon>Fungi incertae sedis</taxon>
        <taxon>Chytridiomycota</taxon>
        <taxon>Chytridiomycota incertae sedis</taxon>
        <taxon>Chytridiomycetes</taxon>
        <taxon>Spizellomycetales</taxon>
        <taxon>Spizellomycetaceae</taxon>
        <taxon>Spizellomyces</taxon>
    </lineage>
</organism>
<comment type="catalytic activity">
    <reaction evidence="5">
        <text>methylglyoxal + H2O = (R)-lactate + H(+)</text>
        <dbReference type="Rhea" id="RHEA:27754"/>
        <dbReference type="ChEBI" id="CHEBI:15377"/>
        <dbReference type="ChEBI" id="CHEBI:15378"/>
        <dbReference type="ChEBI" id="CHEBI:16004"/>
        <dbReference type="ChEBI" id="CHEBI:17158"/>
        <dbReference type="EC" id="4.2.1.130"/>
    </reaction>
</comment>
<dbReference type="AlphaFoldDB" id="A0A0L0HEH6"/>
<evidence type="ECO:0000256" key="4">
    <source>
        <dbReference type="ARBA" id="ARBA00038493"/>
    </source>
</evidence>
<evidence type="ECO:0000256" key="1">
    <source>
        <dbReference type="ARBA" id="ARBA00013134"/>
    </source>
</evidence>
<dbReference type="PANTHER" id="PTHR48094">
    <property type="entry name" value="PROTEIN/NUCLEIC ACID DEGLYCASE DJ-1-RELATED"/>
    <property type="match status" value="1"/>
</dbReference>
<dbReference type="GO" id="GO:0019172">
    <property type="term" value="F:glyoxalase III activity"/>
    <property type="evidence" value="ECO:0007669"/>
    <property type="project" value="UniProtKB-EC"/>
</dbReference>
<evidence type="ECO:0000259" key="6">
    <source>
        <dbReference type="Pfam" id="PF01965"/>
    </source>
</evidence>
<dbReference type="InParanoid" id="A0A0L0HEH6"/>
<sequence>MAGKKNIVFVLTSHSQLGNTGKKTGWYLPEVAHPYNILAPHYNITWASPLGGETPLDPSSAEAFAKDEECIKFLNDPVAQKGVKETVKVEDILARANEFDAVFFPGGHGPMFDLFTFVPSLQLAAKVYENNGVVAAVCHGPAAIVNIKLSNGDSLVKGKRVTSFSNSEEDAVQLSPVMPFLLENALKSAGAKYEKAAKDWEAHVVVDGRLITGQNPNSGAPLGEKLRELLG</sequence>
<accession>A0A0L0HEH6</accession>
<dbReference type="SUPFAM" id="SSF52317">
    <property type="entry name" value="Class I glutamine amidotransferase-like"/>
    <property type="match status" value="1"/>
</dbReference>
<dbReference type="InterPro" id="IPR050325">
    <property type="entry name" value="Prot/Nucl_acid_deglycase"/>
</dbReference>
<keyword evidence="3" id="KW-0456">Lyase</keyword>
<dbReference type="RefSeq" id="XP_016607471.1">
    <property type="nucleotide sequence ID" value="XM_016753882.1"/>
</dbReference>
<dbReference type="Proteomes" id="UP000053201">
    <property type="component" value="Unassembled WGS sequence"/>
</dbReference>
<dbReference type="GO" id="GO:0005737">
    <property type="term" value="C:cytoplasm"/>
    <property type="evidence" value="ECO:0007669"/>
    <property type="project" value="TreeGrafter"/>
</dbReference>
<evidence type="ECO:0000256" key="3">
    <source>
        <dbReference type="ARBA" id="ARBA00023239"/>
    </source>
</evidence>
<keyword evidence="8" id="KW-1185">Reference proteome</keyword>
<dbReference type="GO" id="GO:0019243">
    <property type="term" value="P:methylglyoxal catabolic process to D-lactate via S-lactoyl-glutathione"/>
    <property type="evidence" value="ECO:0007669"/>
    <property type="project" value="TreeGrafter"/>
</dbReference>
<dbReference type="FunCoup" id="A0A0L0HEH6">
    <property type="interactions" value="304"/>
</dbReference>
<dbReference type="GeneID" id="27689033"/>
<dbReference type="CDD" id="cd03141">
    <property type="entry name" value="GATase1_Hsp31_like"/>
    <property type="match status" value="1"/>
</dbReference>
<dbReference type="EC" id="4.2.1.130" evidence="1"/>
<dbReference type="Pfam" id="PF01965">
    <property type="entry name" value="DJ-1_PfpI"/>
    <property type="match status" value="1"/>
</dbReference>
<reference evidence="7 8" key="1">
    <citation type="submission" date="2009-08" db="EMBL/GenBank/DDBJ databases">
        <title>The Genome Sequence of Spizellomyces punctatus strain DAOM BR117.</title>
        <authorList>
            <consortium name="The Broad Institute Genome Sequencing Platform"/>
            <person name="Russ C."/>
            <person name="Cuomo C."/>
            <person name="Shea T."/>
            <person name="Young S.K."/>
            <person name="Zeng Q."/>
            <person name="Koehrsen M."/>
            <person name="Haas B."/>
            <person name="Borodovsky M."/>
            <person name="Guigo R."/>
            <person name="Alvarado L."/>
            <person name="Berlin A."/>
            <person name="Bochicchio J."/>
            <person name="Borenstein D."/>
            <person name="Chapman S."/>
            <person name="Chen Z."/>
            <person name="Engels R."/>
            <person name="Freedman E."/>
            <person name="Gellesch M."/>
            <person name="Goldberg J."/>
            <person name="Griggs A."/>
            <person name="Gujja S."/>
            <person name="Heiman D."/>
            <person name="Hepburn T."/>
            <person name="Howarth C."/>
            <person name="Jen D."/>
            <person name="Larson L."/>
            <person name="Lewis B."/>
            <person name="Mehta T."/>
            <person name="Park D."/>
            <person name="Pearson M."/>
            <person name="Roberts A."/>
            <person name="Saif S."/>
            <person name="Shenoy N."/>
            <person name="Sisk P."/>
            <person name="Stolte C."/>
            <person name="Sykes S."/>
            <person name="Thomson T."/>
            <person name="Walk T."/>
            <person name="White J."/>
            <person name="Yandava C."/>
            <person name="Burger G."/>
            <person name="Gray M.W."/>
            <person name="Holland P.W.H."/>
            <person name="King N."/>
            <person name="Lang F.B.F."/>
            <person name="Roger A.J."/>
            <person name="Ruiz-Trillo I."/>
            <person name="Lander E."/>
            <person name="Nusbaum C."/>
        </authorList>
    </citation>
    <scope>NUCLEOTIDE SEQUENCE [LARGE SCALE GENOMIC DNA]</scope>
    <source>
        <strain evidence="7 8">DAOM BR117</strain>
    </source>
</reference>
<dbReference type="InterPro" id="IPR029062">
    <property type="entry name" value="Class_I_gatase-like"/>
</dbReference>